<dbReference type="Gene3D" id="3.10.20.90">
    <property type="entry name" value="Phosphatidylinositol 3-kinase Catalytic Subunit, Chain A, domain 1"/>
    <property type="match status" value="1"/>
</dbReference>
<dbReference type="PANTHER" id="PTHR45706:SF1">
    <property type="entry name" value="PEZ, ISOFORM A"/>
    <property type="match status" value="1"/>
</dbReference>
<dbReference type="SUPFAM" id="SSF52799">
    <property type="entry name" value="(Phosphotyrosine protein) phosphatases II"/>
    <property type="match status" value="1"/>
</dbReference>
<evidence type="ECO:0000256" key="4">
    <source>
        <dbReference type="ARBA" id="ARBA00013064"/>
    </source>
</evidence>
<feature type="compositionally biased region" description="Low complexity" evidence="10">
    <location>
        <begin position="786"/>
        <end position="807"/>
    </location>
</feature>
<sequence length="1151" mass="130120">MPFKLRLKKSRQYNVVSKSLFVICVELLDGGSMECTLSGESTGQECLDNVCQRLGLQQPEYFGLRYIALNGMQRWLEMDRPVKRQLDKHASKLNLFLRVMYYVIGISQIHDEMTRYHYFLQLKMDVIEGRMSCEARQAIQLAAFSMQAEYGNHDMERHTIEYLKDLTLFPKHLLEYGHLDALMEGVIKQHRMLRGVAPSSAEEHYIQASQQLDGYGQELFQALDDTGNNVVIGVSLSGVGVGYDNNQLSKFYKWKDITNVVNHKRYFVMECQVPDRSVQFQFTDVESAKYVWRMCVYQHKFFMQHEQSEPDSQAAQNLFAQSATELAESHEELDGGRGVTWGPTWTSVPTMPVRAQSTSCLDLATPQDMDRLRALLPSYRPAPDYETAVQQKYHSGVRQEAVPANVVRPRHHQLGVLYSSQPEIHQTHLHENLNYGAVYKHYPDVARVERRYIEANTNNHALMPPPHTYSTPDLDVVEGHQQTFLQKPPPPYPINRPSSNSTPDLASQALCAPRPHLCSPQHVEELRRGRENGGLSKVMNGTVAPPQQFRNMPVASPVSSQAPQTAQAPEPIYENIPLPWAAEGRETTADGAGPRSRASSIQSAPEMSRGLTSVEHLNNSPSITGAANASISVSVAPIMIAHSGSTQQHHGSHSKLYASQERLQQQPQSLQVQQSSLHHQVLQQPSQQQQTVLQPQQSLPLTAQHQQQPQQQPMSIQPHHFSQPQQQKQQQPQQPHQQSPLQQQLLHQTHQVVASQQQPKQLSLNTDSMSHSIANDPGQPPRPHTSHNTSATSTNSSMDSSSSSGKTTSRKGRRLKWAGLNLLGGTRDKDRSHSETNSEPNNQHHWGTALPRVPLPSSVSKETLCQLLEKKLVDSQLFFEFEKIPKKKQNAEFSSANHADNIARNRFKEVLPYDENRVRLTPSKENRQGYINASHITATVGTQQRFYVAAQGPQTNTLASFWQMVWEADIYLVVNLLGANEDGAIPYLPTNIADRSLDLGDFQVWWQFSQEMGHCVTTKLRLFHAATRRVRGVWHLQYPEWGDQGCPNNVGHFLGFLEELNSVRQHTVSEIPPGHNRNPPVLVHCSAGVGRTGVTILSDLLLYTLDHNQELDIPRVVALLRHQRMHMIQTVAQYRFVHSLLIHYLRQSRLI</sequence>
<protein>
    <recommendedName>
        <fullName evidence="4">protein-tyrosine-phosphatase</fullName>
        <ecNumber evidence="4">3.1.3.48</ecNumber>
    </recommendedName>
</protein>
<dbReference type="InterPro" id="IPR018980">
    <property type="entry name" value="FERM_PH-like_C"/>
</dbReference>
<dbReference type="InterPro" id="IPR000242">
    <property type="entry name" value="PTP_cat"/>
</dbReference>
<feature type="compositionally biased region" description="Low complexity" evidence="10">
    <location>
        <begin position="663"/>
        <end position="751"/>
    </location>
</feature>
<dbReference type="CTD" id="33882"/>
<feature type="compositionally biased region" description="Polar residues" evidence="10">
    <location>
        <begin position="752"/>
        <end position="773"/>
    </location>
</feature>
<dbReference type="GeneID" id="117652354"/>
<feature type="region of interest" description="Disordered" evidence="10">
    <location>
        <begin position="532"/>
        <end position="570"/>
    </location>
</feature>
<dbReference type="RefSeq" id="XP_034253095.1">
    <property type="nucleotide sequence ID" value="XM_034397204.1"/>
</dbReference>
<comment type="subcellular location">
    <subcellularLocation>
        <location evidence="2">Cell junction</location>
    </subcellularLocation>
    <subcellularLocation>
        <location evidence="1">Cytoplasm</location>
        <location evidence="1">Cytoskeleton</location>
    </subcellularLocation>
</comment>
<dbReference type="InterPro" id="IPR029021">
    <property type="entry name" value="Prot-tyrosine_phosphatase-like"/>
</dbReference>
<dbReference type="InterPro" id="IPR018979">
    <property type="entry name" value="FERM_N"/>
</dbReference>
<evidence type="ECO:0000256" key="3">
    <source>
        <dbReference type="ARBA" id="ARBA00009649"/>
    </source>
</evidence>
<dbReference type="PRINTS" id="PR00700">
    <property type="entry name" value="PRTYPHPHTASE"/>
</dbReference>
<dbReference type="InterPro" id="IPR000299">
    <property type="entry name" value="FERM_domain"/>
</dbReference>
<dbReference type="SMART" id="SM01196">
    <property type="entry name" value="FERM_C"/>
    <property type="match status" value="1"/>
</dbReference>
<feature type="domain" description="Tyrosine-protein phosphatase" evidence="11">
    <location>
        <begin position="877"/>
        <end position="1144"/>
    </location>
</feature>
<evidence type="ECO:0000259" key="12">
    <source>
        <dbReference type="PROSITE" id="PS50056"/>
    </source>
</evidence>
<dbReference type="InterPro" id="IPR019749">
    <property type="entry name" value="Band_41_domain"/>
</dbReference>
<dbReference type="Pfam" id="PF00102">
    <property type="entry name" value="Y_phosphatase"/>
    <property type="match status" value="1"/>
</dbReference>
<proteinExistence type="inferred from homology"/>
<dbReference type="PRINTS" id="PR00935">
    <property type="entry name" value="BAND41"/>
</dbReference>
<dbReference type="FunFam" id="1.20.80.10:FF:000014">
    <property type="entry name" value="Tyrosine-protein phosphatase non-receptor type"/>
    <property type="match status" value="1"/>
</dbReference>
<gene>
    <name evidence="15" type="primary">LOC117652354</name>
</gene>
<dbReference type="PROSITE" id="PS50055">
    <property type="entry name" value="TYR_PHOSPHATASE_PTP"/>
    <property type="match status" value="1"/>
</dbReference>
<dbReference type="CDD" id="cd17099">
    <property type="entry name" value="FERM_F1_PTPN14_like"/>
    <property type="match status" value="1"/>
</dbReference>
<dbReference type="GO" id="GO:0009887">
    <property type="term" value="P:animal organ morphogenesis"/>
    <property type="evidence" value="ECO:0007669"/>
    <property type="project" value="UniProtKB-ARBA"/>
</dbReference>
<keyword evidence="14" id="KW-1185">Reference proteome</keyword>
<dbReference type="PROSITE" id="PS00383">
    <property type="entry name" value="TYR_PHOSPHATASE_1"/>
    <property type="match status" value="1"/>
</dbReference>
<dbReference type="SUPFAM" id="SSF54236">
    <property type="entry name" value="Ubiquitin-like"/>
    <property type="match status" value="1"/>
</dbReference>
<dbReference type="SUPFAM" id="SSF47031">
    <property type="entry name" value="Second domain of FERM"/>
    <property type="match status" value="1"/>
</dbReference>
<dbReference type="InterPro" id="IPR003595">
    <property type="entry name" value="Tyr_Pase_cat"/>
</dbReference>
<dbReference type="SMART" id="SM00404">
    <property type="entry name" value="PTPc_motif"/>
    <property type="match status" value="1"/>
</dbReference>
<name>A0A6P9A6D0_THRPL</name>
<evidence type="ECO:0000259" key="13">
    <source>
        <dbReference type="PROSITE" id="PS50057"/>
    </source>
</evidence>
<dbReference type="InterPro" id="IPR019748">
    <property type="entry name" value="FERM_central"/>
</dbReference>
<feature type="domain" description="Tyrosine specific protein phosphatases" evidence="12">
    <location>
        <begin position="1054"/>
        <end position="1135"/>
    </location>
</feature>
<keyword evidence="9" id="KW-0206">Cytoskeleton</keyword>
<dbReference type="InterPro" id="IPR041782">
    <property type="entry name" value="PTPN14/21_FERM_C"/>
</dbReference>
<dbReference type="InterPro" id="IPR000387">
    <property type="entry name" value="Tyr_Pase_dom"/>
</dbReference>
<dbReference type="CDD" id="cd13188">
    <property type="entry name" value="FERM_C_PTPN14_PTPN21"/>
    <property type="match status" value="1"/>
</dbReference>
<evidence type="ECO:0000313" key="15">
    <source>
        <dbReference type="RefSeq" id="XP_034253095.1"/>
    </source>
</evidence>
<evidence type="ECO:0000259" key="11">
    <source>
        <dbReference type="PROSITE" id="PS50055"/>
    </source>
</evidence>
<evidence type="ECO:0000256" key="10">
    <source>
        <dbReference type="SAM" id="MobiDB-lite"/>
    </source>
</evidence>
<feature type="region of interest" description="Disordered" evidence="10">
    <location>
        <begin position="585"/>
        <end position="617"/>
    </location>
</feature>
<dbReference type="Gene3D" id="1.20.80.10">
    <property type="match status" value="1"/>
</dbReference>
<dbReference type="SMART" id="SM00295">
    <property type="entry name" value="B41"/>
    <property type="match status" value="1"/>
</dbReference>
<dbReference type="InterPro" id="IPR029071">
    <property type="entry name" value="Ubiquitin-like_domsf"/>
</dbReference>
<keyword evidence="8" id="KW-0965">Cell junction</keyword>
<dbReference type="AlphaFoldDB" id="A0A6P9A6D0"/>
<dbReference type="GO" id="GO:0005856">
    <property type="term" value="C:cytoskeleton"/>
    <property type="evidence" value="ECO:0007669"/>
    <property type="project" value="UniProtKB-SubCell"/>
</dbReference>
<dbReference type="InterPro" id="IPR016130">
    <property type="entry name" value="Tyr_Pase_AS"/>
</dbReference>
<dbReference type="CDD" id="cd14473">
    <property type="entry name" value="FERM_B-lobe"/>
    <property type="match status" value="1"/>
</dbReference>
<reference evidence="15" key="1">
    <citation type="submission" date="2025-08" db="UniProtKB">
        <authorList>
            <consortium name="RefSeq"/>
        </authorList>
    </citation>
    <scope>IDENTIFICATION</scope>
    <source>
        <tissue evidence="15">Total insect</tissue>
    </source>
</reference>
<dbReference type="GO" id="GO:0070161">
    <property type="term" value="C:anchoring junction"/>
    <property type="evidence" value="ECO:0007669"/>
    <property type="project" value="UniProtKB-SubCell"/>
</dbReference>
<feature type="compositionally biased region" description="Polar residues" evidence="10">
    <location>
        <begin position="557"/>
        <end position="567"/>
    </location>
</feature>
<keyword evidence="5" id="KW-0963">Cytoplasm</keyword>
<evidence type="ECO:0000256" key="2">
    <source>
        <dbReference type="ARBA" id="ARBA00004282"/>
    </source>
</evidence>
<evidence type="ECO:0000256" key="9">
    <source>
        <dbReference type="ARBA" id="ARBA00023212"/>
    </source>
</evidence>
<keyword evidence="6" id="KW-0378">Hydrolase</keyword>
<feature type="region of interest" description="Disordered" evidence="10">
    <location>
        <begin position="484"/>
        <end position="505"/>
    </location>
</feature>
<dbReference type="GO" id="GO:0048666">
    <property type="term" value="P:neuron development"/>
    <property type="evidence" value="ECO:0007669"/>
    <property type="project" value="UniProtKB-ARBA"/>
</dbReference>
<organism evidence="15">
    <name type="scientific">Thrips palmi</name>
    <name type="common">Melon thrips</name>
    <dbReference type="NCBI Taxonomy" id="161013"/>
    <lineage>
        <taxon>Eukaryota</taxon>
        <taxon>Metazoa</taxon>
        <taxon>Ecdysozoa</taxon>
        <taxon>Arthropoda</taxon>
        <taxon>Hexapoda</taxon>
        <taxon>Insecta</taxon>
        <taxon>Pterygota</taxon>
        <taxon>Neoptera</taxon>
        <taxon>Paraneoptera</taxon>
        <taxon>Thysanoptera</taxon>
        <taxon>Terebrantia</taxon>
        <taxon>Thripoidea</taxon>
        <taxon>Thripidae</taxon>
        <taxon>Thrips</taxon>
    </lineage>
</organism>
<dbReference type="Proteomes" id="UP000515158">
    <property type="component" value="Unplaced"/>
</dbReference>
<dbReference type="GO" id="GO:0004725">
    <property type="term" value="F:protein tyrosine phosphatase activity"/>
    <property type="evidence" value="ECO:0007669"/>
    <property type="project" value="UniProtKB-EC"/>
</dbReference>
<keyword evidence="7" id="KW-0904">Protein phosphatase</keyword>
<feature type="region of interest" description="Disordered" evidence="10">
    <location>
        <begin position="661"/>
        <end position="853"/>
    </location>
</feature>
<dbReference type="Pfam" id="PF09379">
    <property type="entry name" value="FERM_N"/>
    <property type="match status" value="1"/>
</dbReference>
<feature type="compositionally biased region" description="Basic and acidic residues" evidence="10">
    <location>
        <begin position="826"/>
        <end position="836"/>
    </location>
</feature>
<dbReference type="OrthoDB" id="10012364at2759"/>
<dbReference type="PANTHER" id="PTHR45706">
    <property type="entry name" value="TYROSINE-PROTEIN PHOSPHATASE"/>
    <property type="match status" value="1"/>
</dbReference>
<evidence type="ECO:0000256" key="5">
    <source>
        <dbReference type="ARBA" id="ARBA00022490"/>
    </source>
</evidence>
<dbReference type="FunFam" id="3.10.20.90:FF:000039">
    <property type="entry name" value="Tyrosine-protein phosphatase non-receptor type"/>
    <property type="match status" value="1"/>
</dbReference>
<dbReference type="InterPro" id="IPR014352">
    <property type="entry name" value="FERM/acyl-CoA-bd_prot_sf"/>
</dbReference>
<evidence type="ECO:0000256" key="7">
    <source>
        <dbReference type="ARBA" id="ARBA00022912"/>
    </source>
</evidence>
<dbReference type="Gene3D" id="2.30.29.30">
    <property type="entry name" value="Pleckstrin-homology domain (PH domain)/Phosphotyrosine-binding domain (PTB)"/>
    <property type="match status" value="1"/>
</dbReference>
<dbReference type="PROSITE" id="PS50057">
    <property type="entry name" value="FERM_3"/>
    <property type="match status" value="1"/>
</dbReference>
<evidence type="ECO:0000256" key="6">
    <source>
        <dbReference type="ARBA" id="ARBA00022801"/>
    </source>
</evidence>
<dbReference type="Pfam" id="PF09380">
    <property type="entry name" value="FERM_C"/>
    <property type="match status" value="1"/>
</dbReference>
<evidence type="ECO:0000256" key="8">
    <source>
        <dbReference type="ARBA" id="ARBA00022949"/>
    </source>
</evidence>
<feature type="domain" description="FERM" evidence="13">
    <location>
        <begin position="21"/>
        <end position="306"/>
    </location>
</feature>
<dbReference type="InterPro" id="IPR011993">
    <property type="entry name" value="PH-like_dom_sf"/>
</dbReference>
<comment type="similarity">
    <text evidence="3">Belongs to the protein-tyrosine phosphatase family. Non-receptor class subfamily.</text>
</comment>
<dbReference type="EC" id="3.1.3.48" evidence="4"/>
<dbReference type="Gene3D" id="3.90.190.10">
    <property type="entry name" value="Protein tyrosine phosphatase superfamily"/>
    <property type="match status" value="1"/>
</dbReference>
<dbReference type="PROSITE" id="PS50056">
    <property type="entry name" value="TYR_PHOSPHATASE_2"/>
    <property type="match status" value="1"/>
</dbReference>
<dbReference type="InterPro" id="IPR035963">
    <property type="entry name" value="FERM_2"/>
</dbReference>
<dbReference type="SMART" id="SM00194">
    <property type="entry name" value="PTPc"/>
    <property type="match status" value="1"/>
</dbReference>
<dbReference type="SUPFAM" id="SSF50729">
    <property type="entry name" value="PH domain-like"/>
    <property type="match status" value="1"/>
</dbReference>
<dbReference type="GO" id="GO:0071944">
    <property type="term" value="C:cell periphery"/>
    <property type="evidence" value="ECO:0007669"/>
    <property type="project" value="UniProtKB-ARBA"/>
</dbReference>
<evidence type="ECO:0000256" key="1">
    <source>
        <dbReference type="ARBA" id="ARBA00004245"/>
    </source>
</evidence>
<evidence type="ECO:0000313" key="14">
    <source>
        <dbReference type="Proteomes" id="UP000515158"/>
    </source>
</evidence>
<dbReference type="Pfam" id="PF00373">
    <property type="entry name" value="FERM_M"/>
    <property type="match status" value="1"/>
</dbReference>
<accession>A0A6P9A6D0</accession>